<comment type="caution">
    <text evidence="3">The sequence shown here is derived from an EMBL/GenBank/DDBJ whole genome shotgun (WGS) entry which is preliminary data.</text>
</comment>
<feature type="domain" description="Exonuclease" evidence="2">
    <location>
        <begin position="2"/>
        <end position="167"/>
    </location>
</feature>
<dbReference type="GO" id="GO:0004527">
    <property type="term" value="F:exonuclease activity"/>
    <property type="evidence" value="ECO:0007669"/>
    <property type="project" value="UniProtKB-KW"/>
</dbReference>
<evidence type="ECO:0000313" key="3">
    <source>
        <dbReference type="EMBL" id="MFD1466388.1"/>
    </source>
</evidence>
<evidence type="ECO:0000256" key="1">
    <source>
        <dbReference type="ARBA" id="ARBA00022839"/>
    </source>
</evidence>
<dbReference type="Gene3D" id="3.30.420.10">
    <property type="entry name" value="Ribonuclease H-like superfamily/Ribonuclease H"/>
    <property type="match status" value="1"/>
</dbReference>
<sequence>MNFIAMDFETANRQPDSACSLAIVAVRNDKIVNNFYTLIDPQSEFNYWNTRINGITSTMVATAPTFAQVWPHIAALFSTDQLVAAHNAKFDIRVLQSTLQRYQIEPPHFLTIDTVKTSRKLYPQLPNHKLDTVSKYLQIELNNHHNALADTYACANILLTQEQQFGPDTIKKLVTLV</sequence>
<dbReference type="SUPFAM" id="SSF53098">
    <property type="entry name" value="Ribonuclease H-like"/>
    <property type="match status" value="1"/>
</dbReference>
<dbReference type="InterPro" id="IPR006054">
    <property type="entry name" value="DnaQ"/>
</dbReference>
<keyword evidence="1 3" id="KW-0269">Exonuclease</keyword>
<dbReference type="EC" id="3.1.-.-" evidence="3"/>
<keyword evidence="3" id="KW-0378">Hydrolase</keyword>
<dbReference type="Proteomes" id="UP001597244">
    <property type="component" value="Unassembled WGS sequence"/>
</dbReference>
<dbReference type="InterPro" id="IPR013520">
    <property type="entry name" value="Ribonucl_H"/>
</dbReference>
<keyword evidence="4" id="KW-1185">Reference proteome</keyword>
<dbReference type="InterPro" id="IPR012337">
    <property type="entry name" value="RNaseH-like_sf"/>
</dbReference>
<accession>A0ABW4DS89</accession>
<dbReference type="EMBL" id="JBHTOF010000102">
    <property type="protein sequence ID" value="MFD1466388.1"/>
    <property type="molecule type" value="Genomic_DNA"/>
</dbReference>
<dbReference type="Pfam" id="PF00929">
    <property type="entry name" value="RNase_T"/>
    <property type="match status" value="1"/>
</dbReference>
<dbReference type="SMART" id="SM00479">
    <property type="entry name" value="EXOIII"/>
    <property type="match status" value="1"/>
</dbReference>
<protein>
    <submittedName>
        <fullName evidence="3">3'-5' exonuclease</fullName>
        <ecNumber evidence="3">3.1.-.-</ecNumber>
    </submittedName>
</protein>
<keyword evidence="1 3" id="KW-0540">Nuclease</keyword>
<gene>
    <name evidence="3" type="ORF">ACFQ4L_09980</name>
</gene>
<dbReference type="PANTHER" id="PTHR30231">
    <property type="entry name" value="DNA POLYMERASE III SUBUNIT EPSILON"/>
    <property type="match status" value="1"/>
</dbReference>
<dbReference type="RefSeq" id="WP_125577568.1">
    <property type="nucleotide sequence ID" value="NZ_JBHTOF010000102.1"/>
</dbReference>
<dbReference type="InterPro" id="IPR036397">
    <property type="entry name" value="RNaseH_sf"/>
</dbReference>
<evidence type="ECO:0000259" key="2">
    <source>
        <dbReference type="SMART" id="SM00479"/>
    </source>
</evidence>
<proteinExistence type="predicted"/>
<name>A0ABW4DS89_9LACO</name>
<organism evidence="3 4">
    <name type="scientific">Lapidilactobacillus mulanensis</name>
    <dbReference type="NCBI Taxonomy" id="2485999"/>
    <lineage>
        <taxon>Bacteria</taxon>
        <taxon>Bacillati</taxon>
        <taxon>Bacillota</taxon>
        <taxon>Bacilli</taxon>
        <taxon>Lactobacillales</taxon>
        <taxon>Lactobacillaceae</taxon>
        <taxon>Lapidilactobacillus</taxon>
    </lineage>
</organism>
<dbReference type="NCBIfam" id="TIGR00573">
    <property type="entry name" value="dnaq"/>
    <property type="match status" value="1"/>
</dbReference>
<evidence type="ECO:0000313" key="4">
    <source>
        <dbReference type="Proteomes" id="UP001597244"/>
    </source>
</evidence>
<dbReference type="CDD" id="cd06130">
    <property type="entry name" value="DNA_pol_III_epsilon_like"/>
    <property type="match status" value="1"/>
</dbReference>
<reference evidence="4" key="1">
    <citation type="journal article" date="2019" name="Int. J. Syst. Evol. Microbiol.">
        <title>The Global Catalogue of Microorganisms (GCM) 10K type strain sequencing project: providing services to taxonomists for standard genome sequencing and annotation.</title>
        <authorList>
            <consortium name="The Broad Institute Genomics Platform"/>
            <consortium name="The Broad Institute Genome Sequencing Center for Infectious Disease"/>
            <person name="Wu L."/>
            <person name="Ma J."/>
        </authorList>
    </citation>
    <scope>NUCLEOTIDE SEQUENCE [LARGE SCALE GENOMIC DNA]</scope>
    <source>
        <strain evidence="4">CCM 8951</strain>
    </source>
</reference>
<dbReference type="PANTHER" id="PTHR30231:SF42">
    <property type="entry name" value="EXONUCLEASE"/>
    <property type="match status" value="1"/>
</dbReference>